<dbReference type="InterPro" id="IPR055348">
    <property type="entry name" value="DctQ"/>
</dbReference>
<dbReference type="GO" id="GO:0005886">
    <property type="term" value="C:plasma membrane"/>
    <property type="evidence" value="ECO:0007669"/>
    <property type="project" value="UniProtKB-SubCell"/>
</dbReference>
<dbReference type="Proteomes" id="UP000028875">
    <property type="component" value="Unassembled WGS sequence"/>
</dbReference>
<dbReference type="RefSeq" id="WP_038242542.1">
    <property type="nucleotide sequence ID" value="NZ_BNER01000001.1"/>
</dbReference>
<sequence length="173" mass="19124">MRINKLLDHLEEYVAVLSLLIASLLVFLQVVLRYAFNISLVWSEEVSRYIIIWFILVGSSIAVREKAHATVDAVVTYLPYILKRLCSILASVIGMIFSVILIWSGSITVSNVIEFGNVTPAVGIPMFIPYLALPVGGSLMFIRFLQLLIKDATNAKKNNSNGNPPVTEGGKKE</sequence>
<feature type="domain" description="Tripartite ATP-independent periplasmic transporters DctQ component" evidence="10">
    <location>
        <begin position="24"/>
        <end position="152"/>
    </location>
</feature>
<evidence type="ECO:0000256" key="4">
    <source>
        <dbReference type="ARBA" id="ARBA00022519"/>
    </source>
</evidence>
<dbReference type="STRING" id="1462526.BN990_00830"/>
<organism evidence="11 12">
    <name type="scientific">Virgibacillus massiliensis</name>
    <dbReference type="NCBI Taxonomy" id="1462526"/>
    <lineage>
        <taxon>Bacteria</taxon>
        <taxon>Bacillati</taxon>
        <taxon>Bacillota</taxon>
        <taxon>Bacilli</taxon>
        <taxon>Bacillales</taxon>
        <taxon>Bacillaceae</taxon>
        <taxon>Virgibacillus</taxon>
    </lineage>
</organism>
<keyword evidence="6 9" id="KW-1133">Transmembrane helix</keyword>
<feature type="transmembrane region" description="Helical" evidence="9">
    <location>
        <begin position="46"/>
        <end position="64"/>
    </location>
</feature>
<comment type="caution">
    <text evidence="11">The sequence shown here is derived from an EMBL/GenBank/DDBJ whole genome shotgun (WGS) entry which is preliminary data.</text>
</comment>
<evidence type="ECO:0000256" key="5">
    <source>
        <dbReference type="ARBA" id="ARBA00022692"/>
    </source>
</evidence>
<comment type="subcellular location">
    <subcellularLocation>
        <location evidence="1">Cell inner membrane</location>
        <topology evidence="1">Multi-pass membrane protein</topology>
    </subcellularLocation>
</comment>
<dbReference type="InterPro" id="IPR007387">
    <property type="entry name" value="TRAP_DctQ"/>
</dbReference>
<dbReference type="eggNOG" id="COG3090">
    <property type="taxonomic scope" value="Bacteria"/>
</dbReference>
<dbReference type="GO" id="GO:0022857">
    <property type="term" value="F:transmembrane transporter activity"/>
    <property type="evidence" value="ECO:0007669"/>
    <property type="project" value="TreeGrafter"/>
</dbReference>
<feature type="transmembrane region" description="Helical" evidence="9">
    <location>
        <begin position="12"/>
        <end position="34"/>
    </location>
</feature>
<name>A0A024Q7V4_9BACI</name>
<dbReference type="AlphaFoldDB" id="A0A024Q7V4"/>
<evidence type="ECO:0000256" key="8">
    <source>
        <dbReference type="ARBA" id="ARBA00038436"/>
    </source>
</evidence>
<evidence type="ECO:0000313" key="11">
    <source>
        <dbReference type="EMBL" id="CDQ38559.1"/>
    </source>
</evidence>
<proteinExistence type="inferred from homology"/>
<evidence type="ECO:0000256" key="2">
    <source>
        <dbReference type="ARBA" id="ARBA00022448"/>
    </source>
</evidence>
<evidence type="ECO:0000259" key="10">
    <source>
        <dbReference type="Pfam" id="PF04290"/>
    </source>
</evidence>
<feature type="transmembrane region" description="Helical" evidence="9">
    <location>
        <begin position="85"/>
        <end position="107"/>
    </location>
</feature>
<accession>A0A024Q7V4</accession>
<evidence type="ECO:0000313" key="12">
    <source>
        <dbReference type="Proteomes" id="UP000028875"/>
    </source>
</evidence>
<keyword evidence="2" id="KW-0813">Transport</keyword>
<evidence type="ECO:0000256" key="1">
    <source>
        <dbReference type="ARBA" id="ARBA00004429"/>
    </source>
</evidence>
<dbReference type="OrthoDB" id="2086825at2"/>
<keyword evidence="3" id="KW-1003">Cell membrane</keyword>
<keyword evidence="4" id="KW-0997">Cell inner membrane</keyword>
<gene>
    <name evidence="11" type="primary">yiaM_3</name>
    <name evidence="11" type="ORF">BN990_00830</name>
</gene>
<feature type="transmembrane region" description="Helical" evidence="9">
    <location>
        <begin position="127"/>
        <end position="149"/>
    </location>
</feature>
<reference evidence="12" key="2">
    <citation type="submission" date="2014-05" db="EMBL/GenBank/DDBJ databases">
        <title>Draft genome sequence of Virgibacillus massiliensis Vm-5.</title>
        <authorList>
            <person name="Khelaifia S."/>
            <person name="Croce O."/>
            <person name="Lagier J.C."/>
            <person name="Raoult D."/>
        </authorList>
    </citation>
    <scope>NUCLEOTIDE SEQUENCE [LARGE SCALE GENOMIC DNA]</scope>
    <source>
        <strain evidence="12">Vm-5</strain>
    </source>
</reference>
<dbReference type="Pfam" id="PF04290">
    <property type="entry name" value="DctQ"/>
    <property type="match status" value="1"/>
</dbReference>
<evidence type="ECO:0000256" key="3">
    <source>
        <dbReference type="ARBA" id="ARBA00022475"/>
    </source>
</evidence>
<keyword evidence="5 9" id="KW-0812">Transmembrane</keyword>
<evidence type="ECO:0000256" key="6">
    <source>
        <dbReference type="ARBA" id="ARBA00022989"/>
    </source>
</evidence>
<dbReference type="PANTHER" id="PTHR35011">
    <property type="entry name" value="2,3-DIKETO-L-GULONATE TRAP TRANSPORTER SMALL PERMEASE PROTEIN YIAM"/>
    <property type="match status" value="1"/>
</dbReference>
<protein>
    <submittedName>
        <fullName evidence="11">2,3-diketo-L-gulonate TRAP transporter small permease protein YiaM</fullName>
    </submittedName>
</protein>
<evidence type="ECO:0000256" key="7">
    <source>
        <dbReference type="ARBA" id="ARBA00023136"/>
    </source>
</evidence>
<dbReference type="EMBL" id="CCDP010000001">
    <property type="protein sequence ID" value="CDQ38559.1"/>
    <property type="molecule type" value="Genomic_DNA"/>
</dbReference>
<dbReference type="GO" id="GO:0015740">
    <property type="term" value="P:C4-dicarboxylate transport"/>
    <property type="evidence" value="ECO:0007669"/>
    <property type="project" value="TreeGrafter"/>
</dbReference>
<keyword evidence="12" id="KW-1185">Reference proteome</keyword>
<dbReference type="PANTHER" id="PTHR35011:SF2">
    <property type="entry name" value="2,3-DIKETO-L-GULONATE TRAP TRANSPORTER SMALL PERMEASE PROTEIN YIAM"/>
    <property type="match status" value="1"/>
</dbReference>
<evidence type="ECO:0000256" key="9">
    <source>
        <dbReference type="SAM" id="Phobius"/>
    </source>
</evidence>
<reference evidence="11 12" key="1">
    <citation type="submission" date="2014-03" db="EMBL/GenBank/DDBJ databases">
        <authorList>
            <person name="Urmite Genomes U."/>
        </authorList>
    </citation>
    <scope>NUCLEOTIDE SEQUENCE [LARGE SCALE GENOMIC DNA]</scope>
    <source>
        <strain evidence="11 12">Vm-5</strain>
    </source>
</reference>
<keyword evidence="7 9" id="KW-0472">Membrane</keyword>
<comment type="similarity">
    <text evidence="8">Belongs to the TRAP transporter small permease family.</text>
</comment>